<dbReference type="Pfam" id="PF02469">
    <property type="entry name" value="Fasciclin"/>
    <property type="match status" value="1"/>
</dbReference>
<dbReference type="PROSITE" id="PS50213">
    <property type="entry name" value="FAS1"/>
    <property type="match status" value="1"/>
</dbReference>
<gene>
    <name evidence="1" type="ORF">F6J85_00955</name>
</gene>
<dbReference type="PANTHER" id="PTHR10900">
    <property type="entry name" value="PERIOSTIN-RELATED"/>
    <property type="match status" value="1"/>
</dbReference>
<dbReference type="EMBL" id="CP044232">
    <property type="protein sequence ID" value="QEW01804.1"/>
    <property type="molecule type" value="Genomic_DNA"/>
</dbReference>
<evidence type="ECO:0000313" key="1">
    <source>
        <dbReference type="EMBL" id="QEW01804.1"/>
    </source>
</evidence>
<dbReference type="GO" id="GO:0005615">
    <property type="term" value="C:extracellular space"/>
    <property type="evidence" value="ECO:0007669"/>
    <property type="project" value="TreeGrafter"/>
</dbReference>
<name>A0A5J5J7H3_9MICO</name>
<accession>A0A5J6KZY4</accession>
<dbReference type="PANTHER" id="PTHR10900:SF77">
    <property type="entry name" value="FI19380P1"/>
    <property type="match status" value="1"/>
</dbReference>
<reference evidence="2" key="1">
    <citation type="submission" date="2019-09" db="EMBL/GenBank/DDBJ databases">
        <title>Mumia zhuanghuii sp. nov. isolated from the intestinal contents of plateau pika (Ochotona curzoniae) in the Qinghai-Tibet plateau of China.</title>
        <authorList>
            <person name="Tian Z."/>
        </authorList>
    </citation>
    <scope>NUCLEOTIDE SEQUENCE [LARGE SCALE GENOMIC DNA]</scope>
    <source>
        <strain evidence="2">L-031</strain>
    </source>
</reference>
<dbReference type="SUPFAM" id="SSF82153">
    <property type="entry name" value="FAS1 domain"/>
    <property type="match status" value="1"/>
</dbReference>
<dbReference type="InterPro" id="IPR036378">
    <property type="entry name" value="FAS1_dom_sf"/>
</dbReference>
<dbReference type="RefSeq" id="WP_150919802.1">
    <property type="nucleotide sequence ID" value="NZ_CP044232.1"/>
</dbReference>
<dbReference type="SMART" id="SM00554">
    <property type="entry name" value="FAS1"/>
    <property type="match status" value="1"/>
</dbReference>
<sequence length="197" mass="20159">MKKTLRLTVALAAAAGLALAATPAHATGGSAPSGTIVDVAVGASGGGTPDGNPWDYDLLVQAVVATGLDATLADTSTAYTVFAPNDRAFLRLVEDLTGSRPASEADALAAITSTFTTEQITTILLYHVVPGQKLGPIRVITSRSLTMADGGTIQPRGITLRDESPALKDPKLVPWAIGIPATNGVIHTIDRVLVPAL</sequence>
<dbReference type="InterPro" id="IPR050904">
    <property type="entry name" value="Adhesion/Biosynth-related"/>
</dbReference>
<proteinExistence type="predicted"/>
<keyword evidence="2" id="KW-1185">Reference proteome</keyword>
<dbReference type="AlphaFoldDB" id="A0A5J5J7H3"/>
<evidence type="ECO:0000313" key="2">
    <source>
        <dbReference type="Proteomes" id="UP000325516"/>
    </source>
</evidence>
<dbReference type="InterPro" id="IPR000782">
    <property type="entry name" value="FAS1_domain"/>
</dbReference>
<protein>
    <submittedName>
        <fullName evidence="1">Fasciclin domain-containing protein</fullName>
    </submittedName>
</protein>
<dbReference type="KEGG" id="mlz:F6J85_00955"/>
<organism evidence="1 2">
    <name type="scientific">Microbacterium lushaniae</name>
    <dbReference type="NCBI Taxonomy" id="2614639"/>
    <lineage>
        <taxon>Bacteria</taxon>
        <taxon>Bacillati</taxon>
        <taxon>Actinomycetota</taxon>
        <taxon>Actinomycetes</taxon>
        <taxon>Micrococcales</taxon>
        <taxon>Microbacteriaceae</taxon>
        <taxon>Microbacterium</taxon>
    </lineage>
</organism>
<dbReference type="Proteomes" id="UP000325516">
    <property type="component" value="Chromosome"/>
</dbReference>
<accession>A0A5J5J7H3</accession>
<dbReference type="Gene3D" id="2.30.180.10">
    <property type="entry name" value="FAS1 domain"/>
    <property type="match status" value="1"/>
</dbReference>